<feature type="region of interest" description="Disordered" evidence="1">
    <location>
        <begin position="97"/>
        <end position="244"/>
    </location>
</feature>
<evidence type="ECO:0000313" key="3">
    <source>
        <dbReference type="EMBL" id="MDP9766208.1"/>
    </source>
</evidence>
<sequence length="315" mass="31902">MTMIHPDRFLLRSGAAVITAALLSGLAGAGGSLPVVATFPDGGVVRGDFLKPSAGVNTFTFELPSVPEGAAVHVRLTGPEGQSIDMPLTALPTEEAGADAHGGHAEAAPAAGIAGPGDAAHAEPVTTVPAADQDHAQTTPDHPAGESGHESAGPPASPHGDEPAAHTDEPGAHVDDTEAHTGEDDVHADDTHASDSAADPHGSATVTSDPAPSQDAHGTTPEPHDTAQGMDGHAHGPAAGYRGWTRVRLTPGRWTLEARMDDMPGHTPKADFTVVPGGPSPLFTGTAGLLMLGFTGFGFVHRRLPQRKGNKVTPA</sequence>
<gene>
    <name evidence="3" type="ORF">QO006_003672</name>
</gene>
<feature type="compositionally biased region" description="Basic and acidic residues" evidence="1">
    <location>
        <begin position="159"/>
        <end position="193"/>
    </location>
</feature>
<proteinExistence type="predicted"/>
<protein>
    <submittedName>
        <fullName evidence="3">Uncharacterized protein</fullName>
    </submittedName>
</protein>
<reference evidence="3 4" key="1">
    <citation type="submission" date="2023-07" db="EMBL/GenBank/DDBJ databases">
        <title>Genomic Encyclopedia of Type Strains, Phase IV (KMG-IV): sequencing the most valuable type-strain genomes for metagenomic binning, comparative biology and taxonomic classification.</title>
        <authorList>
            <person name="Goeker M."/>
        </authorList>
    </citation>
    <scope>NUCLEOTIDE SEQUENCE [LARGE SCALE GENOMIC DNA]</scope>
    <source>
        <strain evidence="3 4">NIO-1023</strain>
    </source>
</reference>
<evidence type="ECO:0000256" key="2">
    <source>
        <dbReference type="SAM" id="Phobius"/>
    </source>
</evidence>
<keyword evidence="4" id="KW-1185">Reference proteome</keyword>
<accession>A0ABT9MHY6</accession>
<dbReference type="RefSeq" id="WP_307469197.1">
    <property type="nucleotide sequence ID" value="NZ_JAURUR010000021.1"/>
</dbReference>
<keyword evidence="2" id="KW-0472">Membrane</keyword>
<dbReference type="Proteomes" id="UP001232163">
    <property type="component" value="Unassembled WGS sequence"/>
</dbReference>
<name>A0ABT9MHY6_9DEIO</name>
<evidence type="ECO:0000313" key="4">
    <source>
        <dbReference type="Proteomes" id="UP001232163"/>
    </source>
</evidence>
<feature type="transmembrane region" description="Helical" evidence="2">
    <location>
        <begin position="282"/>
        <end position="300"/>
    </location>
</feature>
<dbReference type="EMBL" id="JAURUR010000021">
    <property type="protein sequence ID" value="MDP9766208.1"/>
    <property type="molecule type" value="Genomic_DNA"/>
</dbReference>
<keyword evidence="2" id="KW-0812">Transmembrane</keyword>
<feature type="compositionally biased region" description="Low complexity" evidence="1">
    <location>
        <begin position="105"/>
        <end position="119"/>
    </location>
</feature>
<evidence type="ECO:0000256" key="1">
    <source>
        <dbReference type="SAM" id="MobiDB-lite"/>
    </source>
</evidence>
<organism evidence="3 4">
    <name type="scientific">Deinococcus enclensis</name>
    <dbReference type="NCBI Taxonomy" id="1049582"/>
    <lineage>
        <taxon>Bacteria</taxon>
        <taxon>Thermotogati</taxon>
        <taxon>Deinococcota</taxon>
        <taxon>Deinococci</taxon>
        <taxon>Deinococcales</taxon>
        <taxon>Deinococcaceae</taxon>
        <taxon>Deinococcus</taxon>
    </lineage>
</organism>
<keyword evidence="2" id="KW-1133">Transmembrane helix</keyword>
<comment type="caution">
    <text evidence="3">The sequence shown here is derived from an EMBL/GenBank/DDBJ whole genome shotgun (WGS) entry which is preliminary data.</text>
</comment>